<keyword evidence="1" id="KW-0846">Cobalamin</keyword>
<evidence type="ECO:0000256" key="2">
    <source>
        <dbReference type="ARBA" id="ARBA00023235"/>
    </source>
</evidence>
<dbReference type="EMBL" id="KF264539">
    <property type="protein sequence ID" value="AGS49321.1"/>
    <property type="molecule type" value="Genomic_DNA"/>
</dbReference>
<dbReference type="Pfam" id="PF06368">
    <property type="entry name" value="Met_asp_mut_E"/>
    <property type="match status" value="1"/>
</dbReference>
<dbReference type="AlphaFoldDB" id="S5TTR8"/>
<dbReference type="PIRSF" id="PIRSF001495">
    <property type="entry name" value="Met_asp_mut_epsi"/>
    <property type="match status" value="1"/>
</dbReference>
<accession>S5TTR8</accession>
<dbReference type="SUPFAM" id="SSF51703">
    <property type="entry name" value="Cobalamin (vitamin B12)-dependent enzymes"/>
    <property type="match status" value="1"/>
</dbReference>
<name>S5TTR8_9BACT</name>
<evidence type="ECO:0000256" key="1">
    <source>
        <dbReference type="ARBA" id="ARBA00022628"/>
    </source>
</evidence>
<keyword evidence="3" id="KW-0170">Cobalt</keyword>
<proteinExistence type="predicted"/>
<dbReference type="InterPro" id="IPR016176">
    <property type="entry name" value="Cbl-dep_enz_cat"/>
</dbReference>
<dbReference type="GO" id="GO:0050097">
    <property type="term" value="F:methylaspartate mutase activity"/>
    <property type="evidence" value="ECO:0007669"/>
    <property type="project" value="InterPro"/>
</dbReference>
<organism evidence="4">
    <name type="scientific">uncultured bacterium esnapd2</name>
    <dbReference type="NCBI Taxonomy" id="1366601"/>
    <lineage>
        <taxon>Bacteria</taxon>
        <taxon>environmental samples</taxon>
    </lineage>
</organism>
<dbReference type="Gene3D" id="3.20.20.240">
    <property type="entry name" value="Methylmalonyl-CoA mutase"/>
    <property type="match status" value="1"/>
</dbReference>
<evidence type="ECO:0000313" key="4">
    <source>
        <dbReference type="EMBL" id="AGS49321.1"/>
    </source>
</evidence>
<sequence>MTGMSFGEFVGSAGELVVQPRMGFGDPADMLDGLIATKKANATTVGTVTLDSYTRVRDDAAARRALSERLPLNGFPIVAHGPSVTRDMISPVGSADFPVQVRHGSARPQDIFRTLVAAGLHATEGGPISYCLPYSRTPLRESLRHWQESCAILAETDIPAHLETFGGCMLGQLCPPSMLIAVSALEAMFFAQHGLRSVSLSYAQQTNPAQDLEAVLALRRLAARYLPSVDWHIVIYTYMGLYPETERGALALQRDAASLAVWSGASRLIVKTAAEAYRIPTVTQNVVALETAAAAARAAGSPPPVADTGLYAEARALVEAVLSLHPDIGQAMVQAFSCGYLDIPYCLHPDNAGKTRCHISADGRLVWSRIGSLPIGDVAELDRRNRLTSDGLLTALSYVRRTYDGETP</sequence>
<reference evidence="4" key="1">
    <citation type="journal article" date="2013" name="Proc. Natl. Acad. Sci. U.S.A.">
        <title>Mapping gene clusters within arrayed metagenomic libraries to expand the structural diversity of biomedically relevant natural products.</title>
        <authorList>
            <person name="Owen J.G."/>
            <person name="Reddy B.V."/>
            <person name="Ternei M.A."/>
            <person name="Charlop-Powers Z."/>
            <person name="Calle P.Y."/>
            <person name="Kim J.H."/>
            <person name="Brady S.F."/>
        </authorList>
    </citation>
    <scope>NUCLEOTIDE SEQUENCE</scope>
</reference>
<protein>
    <submittedName>
        <fullName evidence="4">Putative glutamate mutase subumit E</fullName>
    </submittedName>
</protein>
<evidence type="ECO:0000256" key="3">
    <source>
        <dbReference type="ARBA" id="ARBA00023285"/>
    </source>
</evidence>
<keyword evidence="2" id="KW-0413">Isomerase</keyword>
<dbReference type="InterPro" id="IPR006396">
    <property type="entry name" value="Glu_mut_E"/>
</dbReference>
<dbReference type="GO" id="GO:0031419">
    <property type="term" value="F:cobalamin binding"/>
    <property type="evidence" value="ECO:0007669"/>
    <property type="project" value="UniProtKB-KW"/>
</dbReference>
<dbReference type="GO" id="GO:0019670">
    <property type="term" value="P:anaerobic L-glutamate catabolic process"/>
    <property type="evidence" value="ECO:0007669"/>
    <property type="project" value="InterPro"/>
</dbReference>